<feature type="chain" id="PRO_5045494907" evidence="1">
    <location>
        <begin position="23"/>
        <end position="350"/>
    </location>
</feature>
<reference evidence="2 3" key="1">
    <citation type="submission" date="2024-09" db="EMBL/GenBank/DDBJ databases">
        <title>Nodulacao em especies de Leguminosae Basais da Amazonia e Caracterizacao dos Rizobios e Bacterias Associadas aos Nodulos.</title>
        <authorList>
            <person name="Jambeiro I.C.A."/>
            <person name="Lopes I.S."/>
            <person name="Aguiar E.R.G.R."/>
            <person name="Santos A.F.J."/>
            <person name="Dos Santos J.M.F."/>
            <person name="Gross E."/>
        </authorList>
    </citation>
    <scope>NUCLEOTIDE SEQUENCE [LARGE SCALE GENOMIC DNA]</scope>
    <source>
        <strain evidence="2 3">BRUESC1165</strain>
    </source>
</reference>
<keyword evidence="3" id="KW-1185">Reference proteome</keyword>
<feature type="signal peptide" evidence="1">
    <location>
        <begin position="1"/>
        <end position="22"/>
    </location>
</feature>
<proteinExistence type="predicted"/>
<protein>
    <submittedName>
        <fullName evidence="2">Uncharacterized protein</fullName>
    </submittedName>
</protein>
<evidence type="ECO:0000313" key="3">
    <source>
        <dbReference type="Proteomes" id="UP001593940"/>
    </source>
</evidence>
<dbReference type="Proteomes" id="UP001593940">
    <property type="component" value="Unassembled WGS sequence"/>
</dbReference>
<organism evidence="2 3">
    <name type="scientific">Microvirga arabica</name>
    <dbReference type="NCBI Taxonomy" id="1128671"/>
    <lineage>
        <taxon>Bacteria</taxon>
        <taxon>Pseudomonadati</taxon>
        <taxon>Pseudomonadota</taxon>
        <taxon>Alphaproteobacteria</taxon>
        <taxon>Hyphomicrobiales</taxon>
        <taxon>Methylobacteriaceae</taxon>
        <taxon>Microvirga</taxon>
    </lineage>
</organism>
<dbReference type="EMBL" id="JBHOMY010000122">
    <property type="protein sequence ID" value="MFC1460585.1"/>
    <property type="molecule type" value="Genomic_DNA"/>
</dbReference>
<dbReference type="RefSeq" id="WP_377031797.1">
    <property type="nucleotide sequence ID" value="NZ_JBHOMY010000122.1"/>
</dbReference>
<accession>A0ABV6YHK5</accession>
<evidence type="ECO:0000313" key="2">
    <source>
        <dbReference type="EMBL" id="MFC1460585.1"/>
    </source>
</evidence>
<gene>
    <name evidence="2" type="ORF">ACETIH_28515</name>
</gene>
<name>A0ABV6YHK5_9HYPH</name>
<sequence length="350" mass="38144">MSRINAILLTIVVGLASSPLNAQTAQSLRQASSMAVRIGGAENCIAGGYTEAAQQESIGAELALSLGTAALNIGIPALAGYFKRLAQATSSDTKIGLGRTDLYEIRIKQEQSEVTSNVKCLVIAHGVAGPLLPGQIPSWLMNRERRGQLDPNGLFVRMEDGEPNFRRLRALGFDDFPLSYFEFQVQQHLDGSAFRLAPRVVYFRQTLATRAVQDPKNIEITITLTKPSSTGALQASDQERTSILAQIPLVFKNIKPGSNNSVDQAEFETVWITAISPPVSSMVEKSTDILKRNRRDRALLSPANVFVTYRETDKPDLVFDLLSGLLDSNSDRISREVEGILRSAIQGGSK</sequence>
<evidence type="ECO:0000256" key="1">
    <source>
        <dbReference type="SAM" id="SignalP"/>
    </source>
</evidence>
<comment type="caution">
    <text evidence="2">The sequence shown here is derived from an EMBL/GenBank/DDBJ whole genome shotgun (WGS) entry which is preliminary data.</text>
</comment>
<keyword evidence="1" id="KW-0732">Signal</keyword>